<organism evidence="2 3">
    <name type="scientific">Oceanimonas pelagia</name>
    <dbReference type="NCBI Taxonomy" id="3028314"/>
    <lineage>
        <taxon>Bacteria</taxon>
        <taxon>Pseudomonadati</taxon>
        <taxon>Pseudomonadota</taxon>
        <taxon>Gammaproteobacteria</taxon>
        <taxon>Aeromonadales</taxon>
        <taxon>Aeromonadaceae</taxon>
        <taxon>Oceanimonas</taxon>
    </lineage>
</organism>
<dbReference type="RefSeq" id="WP_306760606.1">
    <property type="nucleotide sequence ID" value="NZ_CP118224.1"/>
</dbReference>
<dbReference type="KEGG" id="ope:PU634_09770"/>
<feature type="domain" description="Protein NO VEIN C-terminal" evidence="1">
    <location>
        <begin position="159"/>
        <end position="256"/>
    </location>
</feature>
<evidence type="ECO:0000259" key="1">
    <source>
        <dbReference type="Pfam" id="PF13020"/>
    </source>
</evidence>
<dbReference type="AlphaFoldDB" id="A0AA50KJP8"/>
<dbReference type="InterPro" id="IPR024975">
    <property type="entry name" value="NOV_C"/>
</dbReference>
<protein>
    <submittedName>
        <fullName evidence="2">DUF3883 domain-containing protein</fullName>
    </submittedName>
</protein>
<name>A0AA50KJP8_9GAMM</name>
<accession>A0AA50KJP8</accession>
<dbReference type="Proteomes" id="UP001223802">
    <property type="component" value="Chromosome"/>
</dbReference>
<reference evidence="2 3" key="1">
    <citation type="submission" date="2023-02" db="EMBL/GenBank/DDBJ databases">
        <title>Complete genome sequence of a novel bacterium Oceanimonas sp. NTOU-MSR1 isolated from marine coast sediment.</title>
        <authorList>
            <person name="Yang H.-T."/>
            <person name="Chen Y.-L."/>
            <person name="Ho Y.-N."/>
        </authorList>
    </citation>
    <scope>NUCLEOTIDE SEQUENCE [LARGE SCALE GENOMIC DNA]</scope>
    <source>
        <strain evidence="2 3">NTOU-MSR1</strain>
    </source>
</reference>
<keyword evidence="3" id="KW-1185">Reference proteome</keyword>
<gene>
    <name evidence="2" type="ORF">PU634_09770</name>
</gene>
<dbReference type="Pfam" id="PF13020">
    <property type="entry name" value="NOV_C"/>
    <property type="match status" value="1"/>
</dbReference>
<evidence type="ECO:0000313" key="2">
    <source>
        <dbReference type="EMBL" id="WMC09406.1"/>
    </source>
</evidence>
<dbReference type="EMBL" id="CP118224">
    <property type="protein sequence ID" value="WMC09406.1"/>
    <property type="molecule type" value="Genomic_DNA"/>
</dbReference>
<proteinExistence type="predicted"/>
<evidence type="ECO:0000313" key="3">
    <source>
        <dbReference type="Proteomes" id="UP001223802"/>
    </source>
</evidence>
<sequence>MSRGWSKAEVEATIADYLDMLCLELAGKKYSKTEHRRNLQPKLNGRSEGAIELKHQNISAVMIEMGIPYINGYKPRTNYQRSLLPEAVFNLVSKRDALHKMLDVEVEKAPVALSRFNVDGVLEDPPKIGKVGEVKANYLVSKVNYLEREARNQAIGDFGEAFALAYEKERLEKLSKGFLADRIEHVAQTVGPLAGYDIRSYNADGSDRFIEVKATKYGKSIPFFVTSNELKFSRENSNNYHLYRVFDLQANPRMFHLSGNLESVCNLKPTEFMAVVG</sequence>